<evidence type="ECO:0000256" key="1">
    <source>
        <dbReference type="SAM" id="MobiDB-lite"/>
    </source>
</evidence>
<keyword evidence="2" id="KW-1133">Transmembrane helix</keyword>
<evidence type="ECO:0000313" key="3">
    <source>
        <dbReference type="EMBL" id="HIU92734.1"/>
    </source>
</evidence>
<evidence type="ECO:0000313" key="4">
    <source>
        <dbReference type="Proteomes" id="UP000886748"/>
    </source>
</evidence>
<reference evidence="3" key="1">
    <citation type="submission" date="2020-10" db="EMBL/GenBank/DDBJ databases">
        <authorList>
            <person name="Gilroy R."/>
        </authorList>
    </citation>
    <scope>NUCLEOTIDE SEQUENCE</scope>
    <source>
        <strain evidence="3">CHK154-7741</strain>
    </source>
</reference>
<dbReference type="InterPro" id="IPR045584">
    <property type="entry name" value="Pilin-like"/>
</dbReference>
<sequence>MLSQKIYSQKYAFTLAEALLTLVILGVVAALTVPGLKKHTDRQTLATQLKNGYSTLNKSLDYAYALDDSIDISKIGGDVFFTTHMMPNMNIATSCNESNMSKCIAGDATGLPFTAKNAVVLTGGFTIANNGFDFLIDVNGPNEPNQFDVDIYQYKLSQESIAPESSEDSSADDSSSSDDGDKNNSNSTGTWSFIPVGKARDIMDNGWKITHF</sequence>
<keyword evidence="2" id="KW-0472">Membrane</keyword>
<feature type="compositionally biased region" description="Acidic residues" evidence="1">
    <location>
        <begin position="165"/>
        <end position="178"/>
    </location>
</feature>
<dbReference type="AlphaFoldDB" id="A0A9D1N0Y0"/>
<gene>
    <name evidence="3" type="ORF">IAD26_06330</name>
</gene>
<organism evidence="3 4">
    <name type="scientific">Candidatus Limenecus avicola</name>
    <dbReference type="NCBI Taxonomy" id="2840847"/>
    <lineage>
        <taxon>Bacteria</taxon>
        <taxon>Bacillati</taxon>
        <taxon>Bacillota</taxon>
        <taxon>Clostridia</taxon>
        <taxon>Eubacteriales</taxon>
        <taxon>Clostridiaceae</taxon>
        <taxon>Clostridiaceae incertae sedis</taxon>
        <taxon>Candidatus Limenecus</taxon>
    </lineage>
</organism>
<keyword evidence="2" id="KW-0812">Transmembrane</keyword>
<dbReference type="EMBL" id="DVOD01000047">
    <property type="protein sequence ID" value="HIU92734.1"/>
    <property type="molecule type" value="Genomic_DNA"/>
</dbReference>
<comment type="caution">
    <text evidence="3">The sequence shown here is derived from an EMBL/GenBank/DDBJ whole genome shotgun (WGS) entry which is preliminary data.</text>
</comment>
<reference evidence="3" key="2">
    <citation type="journal article" date="2021" name="PeerJ">
        <title>Extensive microbial diversity within the chicken gut microbiome revealed by metagenomics and culture.</title>
        <authorList>
            <person name="Gilroy R."/>
            <person name="Ravi A."/>
            <person name="Getino M."/>
            <person name="Pursley I."/>
            <person name="Horton D.L."/>
            <person name="Alikhan N.F."/>
            <person name="Baker D."/>
            <person name="Gharbi K."/>
            <person name="Hall N."/>
            <person name="Watson M."/>
            <person name="Adriaenssens E.M."/>
            <person name="Foster-Nyarko E."/>
            <person name="Jarju S."/>
            <person name="Secka A."/>
            <person name="Antonio M."/>
            <person name="Oren A."/>
            <person name="Chaudhuri R.R."/>
            <person name="La Ragione R."/>
            <person name="Hildebrand F."/>
            <person name="Pallen M.J."/>
        </authorList>
    </citation>
    <scope>NUCLEOTIDE SEQUENCE</scope>
    <source>
        <strain evidence="3">CHK154-7741</strain>
    </source>
</reference>
<dbReference type="Proteomes" id="UP000886748">
    <property type="component" value="Unassembled WGS sequence"/>
</dbReference>
<evidence type="ECO:0008006" key="5">
    <source>
        <dbReference type="Google" id="ProtNLM"/>
    </source>
</evidence>
<evidence type="ECO:0000256" key="2">
    <source>
        <dbReference type="SAM" id="Phobius"/>
    </source>
</evidence>
<dbReference type="SUPFAM" id="SSF54523">
    <property type="entry name" value="Pili subunits"/>
    <property type="match status" value="1"/>
</dbReference>
<name>A0A9D1N0Y0_9CLOT</name>
<feature type="region of interest" description="Disordered" evidence="1">
    <location>
        <begin position="161"/>
        <end position="190"/>
    </location>
</feature>
<proteinExistence type="predicted"/>
<feature type="transmembrane region" description="Helical" evidence="2">
    <location>
        <begin position="12"/>
        <end position="33"/>
    </location>
</feature>
<protein>
    <recommendedName>
        <fullName evidence="5">Prepilin-type N-terminal cleavage/methylation domain-containing protein</fullName>
    </recommendedName>
</protein>
<accession>A0A9D1N0Y0</accession>